<proteinExistence type="predicted"/>
<gene>
    <name evidence="3" type="ORF">LSCM1_01617</name>
</gene>
<name>A0A836GDK9_9TRYP</name>
<dbReference type="Proteomes" id="UP000673552">
    <property type="component" value="Unassembled WGS sequence"/>
</dbReference>
<reference evidence="4" key="1">
    <citation type="journal article" date="2021" name="Microbiol. Resour. Announc.">
        <title>LGAAP: Leishmaniinae Genome Assembly and Annotation Pipeline.</title>
        <authorList>
            <person name="Almutairi H."/>
            <person name="Urbaniak M.D."/>
            <person name="Bates M.D."/>
            <person name="Jariyapan N."/>
            <person name="Kwakye-Nuako G."/>
            <person name="Thomaz-Soccol V."/>
            <person name="Al-Salem W.S."/>
            <person name="Dillon R.J."/>
            <person name="Bates P.A."/>
            <person name="Gatherer D."/>
        </authorList>
    </citation>
    <scope>NUCLEOTIDE SEQUENCE [LARGE SCALE GENOMIC DNA]</scope>
</reference>
<feature type="region of interest" description="Disordered" evidence="2">
    <location>
        <begin position="365"/>
        <end position="431"/>
    </location>
</feature>
<keyword evidence="4" id="KW-1185">Reference proteome</keyword>
<evidence type="ECO:0000256" key="2">
    <source>
        <dbReference type="SAM" id="MobiDB-lite"/>
    </source>
</evidence>
<dbReference type="GeneID" id="92511731"/>
<feature type="compositionally biased region" description="Polar residues" evidence="2">
    <location>
        <begin position="398"/>
        <end position="417"/>
    </location>
</feature>
<evidence type="ECO:0000256" key="1">
    <source>
        <dbReference type="SAM" id="Coils"/>
    </source>
</evidence>
<evidence type="ECO:0000313" key="4">
    <source>
        <dbReference type="Proteomes" id="UP000673552"/>
    </source>
</evidence>
<dbReference type="EMBL" id="JAFEUZ010000031">
    <property type="protein sequence ID" value="KAG5471524.1"/>
    <property type="molecule type" value="Genomic_DNA"/>
</dbReference>
<dbReference type="RefSeq" id="XP_067176498.1">
    <property type="nucleotide sequence ID" value="XM_067319219.1"/>
</dbReference>
<comment type="caution">
    <text evidence="3">The sequence shown here is derived from an EMBL/GenBank/DDBJ whole genome shotgun (WGS) entry which is preliminary data.</text>
</comment>
<dbReference type="KEGG" id="lmat:92511731"/>
<keyword evidence="1" id="KW-0175">Coiled coil</keyword>
<accession>A0A836GDK9</accession>
<protein>
    <submittedName>
        <fullName evidence="3">Uncharacterized protein</fullName>
    </submittedName>
</protein>
<feature type="coiled-coil region" evidence="1">
    <location>
        <begin position="91"/>
        <end position="218"/>
    </location>
</feature>
<feature type="compositionally biased region" description="Low complexity" evidence="2">
    <location>
        <begin position="365"/>
        <end position="374"/>
    </location>
</feature>
<dbReference type="OrthoDB" id="266168at2759"/>
<reference evidence="4" key="2">
    <citation type="journal article" date="2021" name="Sci. Data">
        <title>Chromosome-scale genome sequencing, assembly and annotation of six genomes from subfamily Leishmaniinae.</title>
        <authorList>
            <person name="Almutairi H."/>
            <person name="Urbaniak M.D."/>
            <person name="Bates M.D."/>
            <person name="Jariyapan N."/>
            <person name="Kwakye-Nuako G."/>
            <person name="Thomaz Soccol V."/>
            <person name="Al-Salem W.S."/>
            <person name="Dillon R.J."/>
            <person name="Bates P.A."/>
            <person name="Gatherer D."/>
        </authorList>
    </citation>
    <scope>NUCLEOTIDE SEQUENCE [LARGE SCALE GENOMIC DNA]</scope>
</reference>
<feature type="region of interest" description="Disordered" evidence="2">
    <location>
        <begin position="291"/>
        <end position="329"/>
    </location>
</feature>
<organism evidence="3 4">
    <name type="scientific">Leishmania martiniquensis</name>
    <dbReference type="NCBI Taxonomy" id="1580590"/>
    <lineage>
        <taxon>Eukaryota</taxon>
        <taxon>Discoba</taxon>
        <taxon>Euglenozoa</taxon>
        <taxon>Kinetoplastea</taxon>
        <taxon>Metakinetoplastina</taxon>
        <taxon>Trypanosomatida</taxon>
        <taxon>Trypanosomatidae</taxon>
        <taxon>Leishmaniinae</taxon>
        <taxon>Leishmania</taxon>
    </lineage>
</organism>
<sequence length="458" mass="49766">MACNGGGSLSPAPRMRPSVEVPPFDVTSRVLESVSTFAEYAERRHELLTGIRDGLEDHVLKMEERARQAVARASAVAEASRAQEAECLAYVERLEDTIRGLQRTKKECAAALNAFQITSEEKRQELDREFDELRRAVEEARRQKLLAQEEQQHYELLRDAAKRRYERAEASLKEFTAKVELRFQEAVASLQASVQQRKRWADEQCARYEERVREASRRAEQNDSSTVVCMPTENAKRNAIVKCATSGTAVAVTKFARDLELDLAAPAASAAAQLQHIVGQQDTGEVQLEDLPMHTSGEGGGSIRALGCSAASSVSEGDGESEMGKGQREALEAVSLSGVTRTSSAAEARVGHALLDRVYAAAASASSAPKAKTPARPHESPTRVATPQPIAAALSPVRPTTSPRNSRQEVSPTSAETPSLVPVPTGRQSASVLRPERKLINDFSCSADAFAALFTSRR</sequence>
<dbReference type="AlphaFoldDB" id="A0A836GDK9"/>
<evidence type="ECO:0000313" key="3">
    <source>
        <dbReference type="EMBL" id="KAG5471524.1"/>
    </source>
</evidence>